<reference evidence="4" key="2">
    <citation type="submission" date="2024-04" db="EMBL/GenBank/DDBJ databases">
        <authorList>
            <person name="Chen Y."/>
            <person name="Shah S."/>
            <person name="Dougan E. K."/>
            <person name="Thang M."/>
            <person name="Chan C."/>
        </authorList>
    </citation>
    <scope>NUCLEOTIDE SEQUENCE [LARGE SCALE GENOMIC DNA]</scope>
</reference>
<proteinExistence type="predicted"/>
<gene>
    <name evidence="3" type="ORF">C1SCF055_LOCUS3733</name>
</gene>
<comment type="caution">
    <text evidence="3">The sequence shown here is derived from an EMBL/GenBank/DDBJ whole genome shotgun (WGS) entry which is preliminary data.</text>
</comment>
<dbReference type="AlphaFoldDB" id="A0A9P1BL92"/>
<reference evidence="3" key="1">
    <citation type="submission" date="2022-10" db="EMBL/GenBank/DDBJ databases">
        <authorList>
            <person name="Chen Y."/>
            <person name="Dougan E. K."/>
            <person name="Chan C."/>
            <person name="Rhodes N."/>
            <person name="Thang M."/>
        </authorList>
    </citation>
    <scope>NUCLEOTIDE SEQUENCE</scope>
</reference>
<dbReference type="PANTHER" id="PTHR11567:SF110">
    <property type="entry name" value="2-PHOSPHOXYLOSE PHOSPHATASE 1"/>
    <property type="match status" value="1"/>
</dbReference>
<dbReference type="InterPro" id="IPR033379">
    <property type="entry name" value="Acid_Pase_AS"/>
</dbReference>
<dbReference type="EMBL" id="CAMXCT010000202">
    <property type="protein sequence ID" value="CAI3975402.1"/>
    <property type="molecule type" value="Genomic_DNA"/>
</dbReference>
<keyword evidence="1" id="KW-0378">Hydrolase</keyword>
<accession>A0A9P1BL92</accession>
<protein>
    <submittedName>
        <fullName evidence="5">Lysophosphatidic acid phosphatase type 6</fullName>
    </submittedName>
</protein>
<sequence>MLRVLLFFAGALASTFEDAQRLPFKGYCAKAPQAQQSGFPEAPPAHILQEAKLQLSGIQLVFRHGARDLSSDKPCFKPMRQAFKNCSVQTLVSFTGLSPSEPLPLVREVLDAYPLREVQLPGSGYTSGLSGCGLGVLLDAAIPQTKALAAEVRRYFPRLPAMPSRNTTRLYSTGKLRTEATLFLMQRELFGDTPGVRLFSRPVTSDPWDLNQHCPRAGLARHARHYKSGPNLITRRFPDFARRWKQASGTDFQPSFKDCLLVATCSGQHTLHLPQLLQPGSPLFKEALRVSLKMYQEHYMRDPEALHLLAAPVLIELEHFMIMQATQGSPLLAMWATHDTTILVFLAALGVWDGQWPPYTDTVVLEVYKESNSTSLSNESYFRFLHHGVPVVFPWCETQEKEIRSDLIPGLCNVKAFLPPWITPYRNMQRLRDACARTAPAGLDAEFLHEDHLASQDGFVESWSRNSFVMYALYALSCGVFMCLGYCWRELRELNRWNSQFCSAQLETLLSS</sequence>
<name>A0A9P1BL92_9DINO</name>
<dbReference type="InterPro" id="IPR029033">
    <property type="entry name" value="His_PPase_superfam"/>
</dbReference>
<keyword evidence="6" id="KW-1185">Reference proteome</keyword>
<keyword evidence="2" id="KW-0472">Membrane</keyword>
<dbReference type="InterPro" id="IPR050645">
    <property type="entry name" value="Histidine_acid_phosphatase"/>
</dbReference>
<evidence type="ECO:0000256" key="1">
    <source>
        <dbReference type="ARBA" id="ARBA00022801"/>
    </source>
</evidence>
<dbReference type="EMBL" id="CAMXCT030000202">
    <property type="protein sequence ID" value="CAL4762714.1"/>
    <property type="molecule type" value="Genomic_DNA"/>
</dbReference>
<evidence type="ECO:0000313" key="3">
    <source>
        <dbReference type="EMBL" id="CAI3975402.1"/>
    </source>
</evidence>
<keyword evidence="2" id="KW-0812">Transmembrane</keyword>
<dbReference type="GO" id="GO:0016791">
    <property type="term" value="F:phosphatase activity"/>
    <property type="evidence" value="ECO:0007669"/>
    <property type="project" value="TreeGrafter"/>
</dbReference>
<dbReference type="PROSITE" id="PS00778">
    <property type="entry name" value="HIS_ACID_PHOSPHAT_2"/>
    <property type="match status" value="1"/>
</dbReference>
<evidence type="ECO:0000313" key="5">
    <source>
        <dbReference type="EMBL" id="CAL4762714.1"/>
    </source>
</evidence>
<dbReference type="PANTHER" id="PTHR11567">
    <property type="entry name" value="ACID PHOSPHATASE-RELATED"/>
    <property type="match status" value="1"/>
</dbReference>
<keyword evidence="2" id="KW-1133">Transmembrane helix</keyword>
<dbReference type="OrthoDB" id="10257284at2759"/>
<dbReference type="EMBL" id="CAMXCT020000202">
    <property type="protein sequence ID" value="CAL1128777.1"/>
    <property type="molecule type" value="Genomic_DNA"/>
</dbReference>
<feature type="transmembrane region" description="Helical" evidence="2">
    <location>
        <begin position="468"/>
        <end position="488"/>
    </location>
</feature>
<organism evidence="3">
    <name type="scientific">Cladocopium goreaui</name>
    <dbReference type="NCBI Taxonomy" id="2562237"/>
    <lineage>
        <taxon>Eukaryota</taxon>
        <taxon>Sar</taxon>
        <taxon>Alveolata</taxon>
        <taxon>Dinophyceae</taxon>
        <taxon>Suessiales</taxon>
        <taxon>Symbiodiniaceae</taxon>
        <taxon>Cladocopium</taxon>
    </lineage>
</organism>
<dbReference type="SUPFAM" id="SSF53254">
    <property type="entry name" value="Phosphoglycerate mutase-like"/>
    <property type="match status" value="1"/>
</dbReference>
<evidence type="ECO:0000313" key="4">
    <source>
        <dbReference type="EMBL" id="CAL1128777.1"/>
    </source>
</evidence>
<evidence type="ECO:0000313" key="6">
    <source>
        <dbReference type="Proteomes" id="UP001152797"/>
    </source>
</evidence>
<dbReference type="Gene3D" id="3.40.50.1240">
    <property type="entry name" value="Phosphoglycerate mutase-like"/>
    <property type="match status" value="1"/>
</dbReference>
<dbReference type="Proteomes" id="UP001152797">
    <property type="component" value="Unassembled WGS sequence"/>
</dbReference>
<evidence type="ECO:0000256" key="2">
    <source>
        <dbReference type="SAM" id="Phobius"/>
    </source>
</evidence>